<sequence>MKHSLHALLATGLLVGALSSAPFYARAAQDTAEPTQAQPTLPQEKLSIHSGAASHTFSVELATTPRQQQVGEMFRTQIAPESGMLFLWQTPQQSDMWMENTLVPLDIVFIAPDHRIQAIAENAVPRSLAHISSHGPVIATLELPGGTTARLGITVGDKIDTPSLTKKP</sequence>
<feature type="chain" id="PRO_5012671048" description="DUF192 domain-containing protein" evidence="1">
    <location>
        <begin position="28"/>
        <end position="168"/>
    </location>
</feature>
<dbReference type="InterPro" id="IPR038695">
    <property type="entry name" value="Saro_0823-like_sf"/>
</dbReference>
<evidence type="ECO:0008006" key="4">
    <source>
        <dbReference type="Google" id="ProtNLM"/>
    </source>
</evidence>
<dbReference type="AlphaFoldDB" id="A0A252A018"/>
<dbReference type="PANTHER" id="PTHR37953:SF1">
    <property type="entry name" value="UPF0127 PROTEIN MJ1496"/>
    <property type="match status" value="1"/>
</dbReference>
<reference evidence="2 3" key="1">
    <citation type="submission" date="2014-06" db="EMBL/GenBank/DDBJ databases">
        <authorList>
            <person name="Ju J."/>
            <person name="Zhang J."/>
        </authorList>
    </citation>
    <scope>NUCLEOTIDE SEQUENCE [LARGE SCALE GENOMIC DNA]</scope>
    <source>
        <strain evidence="2">DmW_045</strain>
    </source>
</reference>
<dbReference type="EMBL" id="JOMO01000035">
    <property type="protein sequence ID" value="OUI80413.1"/>
    <property type="molecule type" value="Genomic_DNA"/>
</dbReference>
<dbReference type="PANTHER" id="PTHR37953">
    <property type="entry name" value="UPF0127 PROTEIN MJ1496"/>
    <property type="match status" value="1"/>
</dbReference>
<name>A0A252A018_9PROT</name>
<evidence type="ECO:0000313" key="3">
    <source>
        <dbReference type="Proteomes" id="UP000194639"/>
    </source>
</evidence>
<accession>A0A252A018</accession>
<proteinExistence type="predicted"/>
<dbReference type="Gene3D" id="2.60.120.1140">
    <property type="entry name" value="Protein of unknown function DUF192"/>
    <property type="match status" value="1"/>
</dbReference>
<comment type="caution">
    <text evidence="2">The sequence shown here is derived from an EMBL/GenBank/DDBJ whole genome shotgun (WGS) entry which is preliminary data.</text>
</comment>
<dbReference type="InterPro" id="IPR003795">
    <property type="entry name" value="DUF192"/>
</dbReference>
<keyword evidence="1" id="KW-0732">Signal</keyword>
<gene>
    <name evidence="2" type="ORF">HK12_09110</name>
</gene>
<organism evidence="2 3">
    <name type="scientific">Acetobacter orientalis</name>
    <dbReference type="NCBI Taxonomy" id="146474"/>
    <lineage>
        <taxon>Bacteria</taxon>
        <taxon>Pseudomonadati</taxon>
        <taxon>Pseudomonadota</taxon>
        <taxon>Alphaproteobacteria</taxon>
        <taxon>Acetobacterales</taxon>
        <taxon>Acetobacteraceae</taxon>
        <taxon>Acetobacter</taxon>
    </lineage>
</organism>
<feature type="signal peptide" evidence="1">
    <location>
        <begin position="1"/>
        <end position="27"/>
    </location>
</feature>
<dbReference type="Pfam" id="PF02643">
    <property type="entry name" value="DUF192"/>
    <property type="match status" value="1"/>
</dbReference>
<protein>
    <recommendedName>
        <fullName evidence="4">DUF192 domain-containing protein</fullName>
    </recommendedName>
</protein>
<evidence type="ECO:0000256" key="1">
    <source>
        <dbReference type="SAM" id="SignalP"/>
    </source>
</evidence>
<dbReference type="RefSeq" id="WP_086552761.1">
    <property type="nucleotide sequence ID" value="NZ_CP171013.1"/>
</dbReference>
<dbReference type="Proteomes" id="UP000194639">
    <property type="component" value="Unassembled WGS sequence"/>
</dbReference>
<evidence type="ECO:0000313" key="2">
    <source>
        <dbReference type="EMBL" id="OUI80413.1"/>
    </source>
</evidence>